<sequence length="1450" mass="159237">MLEHSAMYLNVTPPYEDEAASFFPDLYSTRFNCELHDPVWAAKMSALTGIKQKRKKVDNKPQTQINKCNNEKLRREKENYYIDELANLISDNFSDMSSLSVKPDKCAILQETVNQIRRIKQQENANQTTADPVQQGEVSSSRPTILSNDVFGPLLLEALEGFLFVISSDGKVEYVTENVSNYIKYSKDEVTGKSIYNFIHHGDHNHFHTNLLPMTVEWNDQPAATRSKSIDIRFLVKQHEDLDETVEEKTQRLCSYELMHISSTQLREQLSVSDEGDASDNNPCLLCIASRISHRDKASCSFEQFTTKLDATGKIIGVDTSNVAEPLGQVLRKDFKDRVLRDFVPAQDLHRLNTHLRETLNKGTSISAVYRIQVAPDNYVKVQTKSKFFKTNTHANSDTDFIMATHSIISDDALGPGDPGGGNIGGPLMTSVVNGAGPVVTRNGPSSAGSGSDPTPPSSSGALMQATAADYTPQYLEPDDFNNFDFPSSTWTDLGTGWSEATRSESRQSVTPVSTPTPRPPSNPSYSNTPTVVQSPLAHFSAQQSPANQAQQQQQNQNSNFNPFSLMEDYSEQNCYPVEEQKDTKANVLEEAASLADSHRLRILLTNPPTSSANSNSSSSQQDENRDRILKELLNQQDDDQGNRVDNRSSPRGLMSRGQMGLPPEPPKASTSTTGNNMLRQLLNDKSDDDDIEAKTGMKKPSELLQQLLKKGTDDDDDKKNDNGPQEDTLLRSLGFPPGSPAERRGSKRSLDEKDDRDAKRANDGSQVSSSGSSSSSELCKRNKMLASLLAKQTPAPPSIPPIPQSVISATPQDKLPTVYTDSSKLRGNSIASNNNIRPNNASRLVGRPPTNYLNNNVQRPSGQLSGMYTNQATSTSDNNNWVDNNNLQANIFDPDLSELLDQVIDIVPEDLEVNEAQQPNNFLSETAAINIIENSLRQYESAVKSPTSPNISLPARPPAYPANVSSQNNLGYPPPPNYPQNKYQRPINVRSGAGPPYGTANITSAHSLLIAQQRRLQLQDKQRLLQQQKQQQLLIPSNATATEMNSIQNIDSLLNNTVAPNVSLQRSNSVPESQLSPNYNAQLQNSNSVNKRLVLKYELSQANQRGVPQQPQQQPPYSPHSQLPSPLNQQSFQPQTTVGNYNQQAARLSPQSQYSAQLSPRQGYPQGNGAGSANWSQQRISVQQNPMLNAQLMGSLTGGRNFQRPPTQSQQQQRSLNSPGLQAPRHSPFAGDQFPPPTSPNSTFNQTQYLQRLQRANSVPTTSTNQMTGGLGSPRPYPGNQAPPHYPSNPLQSIPPAPMLYPQQDAPYNCYEQPQGALGYERRGSAPPHLPPGIASSGPTSEFVRQELRAVVGARTGQSQSAGTPRSSTQQVQQLQQMAQQQAVDLESLGLTFEMPSGASESPKLWGTMGSEMGSISAQPATSRTTMEEGRPGDTKTSLLQQLLSDQSK</sequence>
<dbReference type="CTD" id="34242"/>
<feature type="region of interest" description="Disordered" evidence="7">
    <location>
        <begin position="435"/>
        <end position="462"/>
    </location>
</feature>
<feature type="compositionally biased region" description="Polar residues" evidence="7">
    <location>
        <begin position="1415"/>
        <end position="1426"/>
    </location>
</feature>
<dbReference type="SUPFAM" id="SSF47459">
    <property type="entry name" value="HLH, helix-loop-helix DNA-binding domain"/>
    <property type="match status" value="1"/>
</dbReference>
<dbReference type="CDD" id="cd11439">
    <property type="entry name" value="bHLH-PAS_SRC"/>
    <property type="match status" value="1"/>
</dbReference>
<dbReference type="InterPro" id="IPR035965">
    <property type="entry name" value="PAS-like_dom_sf"/>
</dbReference>
<feature type="compositionally biased region" description="Low complexity" evidence="7">
    <location>
        <begin position="1204"/>
        <end position="1216"/>
    </location>
</feature>
<protein>
    <submittedName>
        <fullName evidence="11">Nuclear receptor coactivator 2 isoform X1</fullName>
    </submittedName>
</protein>
<keyword evidence="2" id="KW-0677">Repeat</keyword>
<dbReference type="InterPro" id="IPR013767">
    <property type="entry name" value="PAS_fold"/>
</dbReference>
<feature type="compositionally biased region" description="Low complexity" evidence="7">
    <location>
        <begin position="444"/>
        <end position="461"/>
    </location>
</feature>
<feature type="compositionally biased region" description="Basic and acidic residues" evidence="7">
    <location>
        <begin position="693"/>
        <end position="702"/>
    </location>
</feature>
<evidence type="ECO:0000256" key="2">
    <source>
        <dbReference type="ARBA" id="ARBA00022737"/>
    </source>
</evidence>
<feature type="compositionally biased region" description="Low complexity" evidence="7">
    <location>
        <begin position="611"/>
        <end position="620"/>
    </location>
</feature>
<evidence type="ECO:0000259" key="8">
    <source>
        <dbReference type="PROSITE" id="PS50112"/>
    </source>
</evidence>
<feature type="compositionally biased region" description="Polar residues" evidence="7">
    <location>
        <begin position="1241"/>
        <end position="1269"/>
    </location>
</feature>
<evidence type="ECO:0000256" key="4">
    <source>
        <dbReference type="ARBA" id="ARBA00023159"/>
    </source>
</evidence>
<dbReference type="PANTHER" id="PTHR10684:SF4">
    <property type="entry name" value="TAIMAN, ISOFORM G"/>
    <property type="match status" value="1"/>
</dbReference>
<feature type="region of interest" description="Disordered" evidence="7">
    <location>
        <begin position="825"/>
        <end position="852"/>
    </location>
</feature>
<dbReference type="FunCoup" id="A0A6J2YPX1">
    <property type="interactions" value="167"/>
</dbReference>
<evidence type="ECO:0000256" key="5">
    <source>
        <dbReference type="ARBA" id="ARBA00023163"/>
    </source>
</evidence>
<dbReference type="RefSeq" id="XP_030765334.1">
    <property type="nucleotide sequence ID" value="XM_030909474.1"/>
</dbReference>
<dbReference type="GO" id="GO:0046983">
    <property type="term" value="F:protein dimerization activity"/>
    <property type="evidence" value="ECO:0007669"/>
    <property type="project" value="InterPro"/>
</dbReference>
<feature type="region of interest" description="Disordered" evidence="7">
    <location>
        <begin position="1065"/>
        <end position="1085"/>
    </location>
</feature>
<feature type="compositionally biased region" description="Polar residues" evidence="7">
    <location>
        <begin position="1128"/>
        <end position="1161"/>
    </location>
</feature>
<feature type="region of interest" description="Disordered" evidence="7">
    <location>
        <begin position="944"/>
        <end position="982"/>
    </location>
</feature>
<dbReference type="SUPFAM" id="SSF55785">
    <property type="entry name" value="PYP-like sensor domain (PAS domain)"/>
    <property type="match status" value="2"/>
</dbReference>
<keyword evidence="5" id="KW-0804">Transcription</keyword>
<dbReference type="InterPro" id="IPR000014">
    <property type="entry name" value="PAS"/>
</dbReference>
<evidence type="ECO:0000256" key="3">
    <source>
        <dbReference type="ARBA" id="ARBA00023015"/>
    </source>
</evidence>
<feature type="region of interest" description="Disordered" evidence="7">
    <location>
        <begin position="1395"/>
        <end position="1450"/>
    </location>
</feature>
<dbReference type="Gene3D" id="3.30.450.20">
    <property type="entry name" value="PAS domain"/>
    <property type="match status" value="2"/>
</dbReference>
<reference evidence="11" key="1">
    <citation type="submission" date="2025-08" db="UniProtKB">
        <authorList>
            <consortium name="RefSeq"/>
        </authorList>
    </citation>
    <scope>IDENTIFICATION</scope>
    <source>
        <tissue evidence="11">Gonads</tissue>
    </source>
</reference>
<keyword evidence="6" id="KW-0539">Nucleus</keyword>
<feature type="region of interest" description="Disordered" evidence="7">
    <location>
        <begin position="495"/>
        <end position="565"/>
    </location>
</feature>
<dbReference type="SMART" id="SM00353">
    <property type="entry name" value="HLH"/>
    <property type="match status" value="1"/>
</dbReference>
<dbReference type="Pfam" id="PF23172">
    <property type="entry name" value="bHLH_NCOA"/>
    <property type="match status" value="1"/>
</dbReference>
<feature type="region of interest" description="Disordered" evidence="7">
    <location>
        <begin position="122"/>
        <end position="142"/>
    </location>
</feature>
<dbReference type="GO" id="GO:0016922">
    <property type="term" value="F:nuclear receptor binding"/>
    <property type="evidence" value="ECO:0007669"/>
    <property type="project" value="TreeGrafter"/>
</dbReference>
<dbReference type="Pfam" id="PF14598">
    <property type="entry name" value="PAS_11"/>
    <property type="match status" value="1"/>
</dbReference>
<dbReference type="CDD" id="cd00130">
    <property type="entry name" value="PAS"/>
    <property type="match status" value="1"/>
</dbReference>
<dbReference type="Gene3D" id="4.10.280.10">
    <property type="entry name" value="Helix-loop-helix DNA-binding domain"/>
    <property type="match status" value="1"/>
</dbReference>
<dbReference type="Pfam" id="PF00989">
    <property type="entry name" value="PAS"/>
    <property type="match status" value="1"/>
</dbReference>
<feature type="region of interest" description="Disordered" evidence="7">
    <location>
        <begin position="606"/>
        <end position="625"/>
    </location>
</feature>
<accession>A0A6J2YPX1</accession>
<evidence type="ECO:0000259" key="9">
    <source>
        <dbReference type="PROSITE" id="PS50888"/>
    </source>
</evidence>
<feature type="domain" description="BHLH" evidence="9">
    <location>
        <begin position="62"/>
        <end position="119"/>
    </location>
</feature>
<feature type="region of interest" description="Disordered" evidence="7">
    <location>
        <begin position="685"/>
        <end position="704"/>
    </location>
</feature>
<feature type="compositionally biased region" description="Low complexity" evidence="7">
    <location>
        <begin position="1436"/>
        <end position="1450"/>
    </location>
</feature>
<dbReference type="KEGG" id="soy:115889476"/>
<dbReference type="InterPro" id="IPR056193">
    <property type="entry name" value="bHLH_NCOA1-3"/>
</dbReference>
<dbReference type="Proteomes" id="UP000504635">
    <property type="component" value="Unplaced"/>
</dbReference>
<comment type="similarity">
    <text evidence="1">Belongs to the SRC/p160 nuclear receptor coactivator family.</text>
</comment>
<dbReference type="InterPro" id="IPR017426">
    <property type="entry name" value="Nuclear_rcpt_coactivator"/>
</dbReference>
<keyword evidence="10" id="KW-1185">Reference proteome</keyword>
<feature type="region of interest" description="Disordered" evidence="7">
    <location>
        <begin position="1104"/>
        <end position="1176"/>
    </location>
</feature>
<dbReference type="InParanoid" id="A0A6J2YPX1"/>
<feature type="region of interest" description="Disordered" evidence="7">
    <location>
        <begin position="634"/>
        <end position="675"/>
    </location>
</feature>
<name>A0A6J2YPX1_SITOR</name>
<dbReference type="GO" id="GO:0032870">
    <property type="term" value="P:cellular response to hormone stimulus"/>
    <property type="evidence" value="ECO:0007669"/>
    <property type="project" value="TreeGrafter"/>
</dbReference>
<dbReference type="GeneID" id="115889476"/>
<dbReference type="PROSITE" id="PS50112">
    <property type="entry name" value="PAS"/>
    <property type="match status" value="1"/>
</dbReference>
<dbReference type="InterPro" id="IPR036638">
    <property type="entry name" value="HLH_DNA-bd_sf"/>
</dbReference>
<dbReference type="PROSITE" id="PS50888">
    <property type="entry name" value="BHLH"/>
    <property type="match status" value="1"/>
</dbReference>
<feature type="compositionally biased region" description="Low complexity" evidence="7">
    <location>
        <begin position="765"/>
        <end position="777"/>
    </location>
</feature>
<evidence type="ECO:0000256" key="1">
    <source>
        <dbReference type="ARBA" id="ARBA00009933"/>
    </source>
</evidence>
<evidence type="ECO:0000256" key="6">
    <source>
        <dbReference type="ARBA" id="ARBA00023242"/>
    </source>
</evidence>
<proteinExistence type="inferred from homology"/>
<keyword evidence="11" id="KW-0675">Receptor</keyword>
<evidence type="ECO:0000313" key="10">
    <source>
        <dbReference type="Proteomes" id="UP000504635"/>
    </source>
</evidence>
<feature type="domain" description="PAS" evidence="8">
    <location>
        <begin position="155"/>
        <end position="219"/>
    </location>
</feature>
<dbReference type="FunFam" id="4.10.280.10:FF:000008">
    <property type="entry name" value="Nuclear receptor coactivator"/>
    <property type="match status" value="1"/>
</dbReference>
<feature type="compositionally biased region" description="Low complexity" evidence="7">
    <location>
        <begin position="540"/>
        <end position="565"/>
    </location>
</feature>
<dbReference type="GO" id="GO:0005634">
    <property type="term" value="C:nucleus"/>
    <property type="evidence" value="ECO:0007669"/>
    <property type="project" value="InterPro"/>
</dbReference>
<dbReference type="GO" id="GO:0003713">
    <property type="term" value="F:transcription coactivator activity"/>
    <property type="evidence" value="ECO:0007669"/>
    <property type="project" value="InterPro"/>
</dbReference>
<feature type="compositionally biased region" description="Polar residues" evidence="7">
    <location>
        <begin position="825"/>
        <end position="843"/>
    </location>
</feature>
<feature type="region of interest" description="Disordered" evidence="7">
    <location>
        <begin position="711"/>
        <end position="779"/>
    </location>
</feature>
<dbReference type="InterPro" id="IPR011598">
    <property type="entry name" value="bHLH_dom"/>
</dbReference>
<dbReference type="PANTHER" id="PTHR10684">
    <property type="entry name" value="NUCLEAR RECEPTOR COACTIVATOR"/>
    <property type="match status" value="1"/>
</dbReference>
<dbReference type="GO" id="GO:0045944">
    <property type="term" value="P:positive regulation of transcription by RNA polymerase II"/>
    <property type="evidence" value="ECO:0007669"/>
    <property type="project" value="TreeGrafter"/>
</dbReference>
<feature type="region of interest" description="Disordered" evidence="7">
    <location>
        <begin position="1196"/>
        <end position="1301"/>
    </location>
</feature>
<keyword evidence="4" id="KW-0010">Activator</keyword>
<organism evidence="10 11">
    <name type="scientific">Sitophilus oryzae</name>
    <name type="common">Rice weevil</name>
    <name type="synonym">Curculio oryzae</name>
    <dbReference type="NCBI Taxonomy" id="7048"/>
    <lineage>
        <taxon>Eukaryota</taxon>
        <taxon>Metazoa</taxon>
        <taxon>Ecdysozoa</taxon>
        <taxon>Arthropoda</taxon>
        <taxon>Hexapoda</taxon>
        <taxon>Insecta</taxon>
        <taxon>Pterygota</taxon>
        <taxon>Neoptera</taxon>
        <taxon>Endopterygota</taxon>
        <taxon>Coleoptera</taxon>
        <taxon>Polyphaga</taxon>
        <taxon>Cucujiformia</taxon>
        <taxon>Curculionidae</taxon>
        <taxon>Dryophthorinae</taxon>
        <taxon>Sitophilus</taxon>
    </lineage>
</organism>
<dbReference type="OrthoDB" id="10035882at2759"/>
<keyword evidence="3" id="KW-0805">Transcription regulation</keyword>
<evidence type="ECO:0000256" key="7">
    <source>
        <dbReference type="SAM" id="MobiDB-lite"/>
    </source>
</evidence>
<gene>
    <name evidence="11" type="primary">LOC115889476</name>
</gene>
<evidence type="ECO:0000313" key="11">
    <source>
        <dbReference type="RefSeq" id="XP_030765334.1"/>
    </source>
</evidence>
<dbReference type="SMART" id="SM00091">
    <property type="entry name" value="PAS"/>
    <property type="match status" value="2"/>
</dbReference>
<feature type="compositionally biased region" description="Basic and acidic residues" evidence="7">
    <location>
        <begin position="742"/>
        <end position="763"/>
    </location>
</feature>